<dbReference type="GO" id="GO:0006935">
    <property type="term" value="P:chemotaxis"/>
    <property type="evidence" value="ECO:0007669"/>
    <property type="project" value="InterPro"/>
</dbReference>
<gene>
    <name evidence="2" type="ORF">AJ81_00755</name>
</gene>
<sequence>MAELSEFEVFVFGVGGQEMAFDVEHVSIVIEKTDITPVPRAKKNVLGVMNLRGRIVPVIDLASMLGLSCKDSAEGKIVVVNYEDIETGFLVEKVRGVMRVKSEDVEKMHKFDSFGEKSKGIIKKQEELIIHLSVGKILEELTMSS</sequence>
<reference evidence="2 3" key="1">
    <citation type="submission" date="2014-01" db="EMBL/GenBank/DDBJ databases">
        <title>Genome sequencing of Thermotog hypogea.</title>
        <authorList>
            <person name="Zhang X."/>
            <person name="Alvare G."/>
            <person name="Fristensky B."/>
            <person name="Chen L."/>
            <person name="Suen T."/>
            <person name="Chen Q."/>
            <person name="Ma K."/>
        </authorList>
    </citation>
    <scope>NUCLEOTIDE SEQUENCE [LARGE SCALE GENOMIC DNA]</scope>
    <source>
        <strain evidence="2 3">DSM 11164</strain>
    </source>
</reference>
<evidence type="ECO:0000259" key="1">
    <source>
        <dbReference type="PROSITE" id="PS50851"/>
    </source>
</evidence>
<evidence type="ECO:0000313" key="3">
    <source>
        <dbReference type="Proteomes" id="UP000077469"/>
    </source>
</evidence>
<dbReference type="SUPFAM" id="SSF50341">
    <property type="entry name" value="CheW-like"/>
    <property type="match status" value="1"/>
</dbReference>
<keyword evidence="3" id="KW-1185">Reference proteome</keyword>
<dbReference type="OrthoDB" id="9794382at2"/>
<dbReference type="EMBL" id="CP007141">
    <property type="protein sequence ID" value="AJC72961.1"/>
    <property type="molecule type" value="Genomic_DNA"/>
</dbReference>
<feature type="domain" description="CheW-like" evidence="1">
    <location>
        <begin position="6"/>
        <end position="143"/>
    </location>
</feature>
<accession>A0A0X1KNX9</accession>
<dbReference type="Pfam" id="PF01584">
    <property type="entry name" value="CheW"/>
    <property type="match status" value="1"/>
</dbReference>
<dbReference type="PaxDb" id="1123384-AJ81_00755"/>
<proteinExistence type="predicted"/>
<dbReference type="PATRIC" id="fig|1123384.7.peg.148"/>
<dbReference type="PROSITE" id="PS50851">
    <property type="entry name" value="CHEW"/>
    <property type="match status" value="1"/>
</dbReference>
<protein>
    <submittedName>
        <fullName evidence="2">Chemotaxis protein CheW</fullName>
    </submittedName>
</protein>
<organism evidence="2 3">
    <name type="scientific">Pseudothermotoga hypogea DSM 11164 = NBRC 106472</name>
    <dbReference type="NCBI Taxonomy" id="1123384"/>
    <lineage>
        <taxon>Bacteria</taxon>
        <taxon>Thermotogati</taxon>
        <taxon>Thermotogota</taxon>
        <taxon>Thermotogae</taxon>
        <taxon>Thermotogales</taxon>
        <taxon>Thermotogaceae</taxon>
        <taxon>Pseudothermotoga</taxon>
    </lineage>
</organism>
<dbReference type="SMART" id="SM00260">
    <property type="entry name" value="CheW"/>
    <property type="match status" value="1"/>
</dbReference>
<dbReference type="Gene3D" id="2.30.30.40">
    <property type="entry name" value="SH3 Domains"/>
    <property type="match status" value="1"/>
</dbReference>
<dbReference type="STRING" id="1123384.AJ81_00755"/>
<dbReference type="PANTHER" id="PTHR22617">
    <property type="entry name" value="CHEMOTAXIS SENSOR HISTIDINE KINASE-RELATED"/>
    <property type="match status" value="1"/>
</dbReference>
<dbReference type="InterPro" id="IPR002545">
    <property type="entry name" value="CheW-lke_dom"/>
</dbReference>
<dbReference type="GO" id="GO:0005829">
    <property type="term" value="C:cytosol"/>
    <property type="evidence" value="ECO:0007669"/>
    <property type="project" value="TreeGrafter"/>
</dbReference>
<dbReference type="Proteomes" id="UP000077469">
    <property type="component" value="Chromosome"/>
</dbReference>
<evidence type="ECO:0000313" key="2">
    <source>
        <dbReference type="EMBL" id="AJC72961.1"/>
    </source>
</evidence>
<dbReference type="KEGG" id="phy:AJ81_00755"/>
<name>A0A0X1KNX9_9THEM</name>
<dbReference type="PANTHER" id="PTHR22617:SF23">
    <property type="entry name" value="CHEMOTAXIS PROTEIN CHEW"/>
    <property type="match status" value="1"/>
</dbReference>
<dbReference type="GO" id="GO:0007165">
    <property type="term" value="P:signal transduction"/>
    <property type="evidence" value="ECO:0007669"/>
    <property type="project" value="InterPro"/>
</dbReference>
<dbReference type="InterPro" id="IPR036061">
    <property type="entry name" value="CheW-like_dom_sf"/>
</dbReference>
<dbReference type="Gene3D" id="2.40.50.180">
    <property type="entry name" value="CheA-289, Domain 4"/>
    <property type="match status" value="1"/>
</dbReference>
<dbReference type="InterPro" id="IPR039315">
    <property type="entry name" value="CheW"/>
</dbReference>
<dbReference type="RefSeq" id="WP_031503157.1">
    <property type="nucleotide sequence ID" value="NC_022795.1"/>
</dbReference>
<dbReference type="AlphaFoldDB" id="A0A0X1KNX9"/>